<comment type="caution">
    <text evidence="1">The sequence shown here is derived from an EMBL/GenBank/DDBJ whole genome shotgun (WGS) entry which is preliminary data.</text>
</comment>
<name>A0ABW4ZVI6_9BACL</name>
<proteinExistence type="predicted"/>
<dbReference type="EMBL" id="JBHUIO010000005">
    <property type="protein sequence ID" value="MFD2169758.1"/>
    <property type="molecule type" value="Genomic_DNA"/>
</dbReference>
<sequence>MSNPQIELVGVYEVETTVDVVLVEVIADARFSDIQMEQFTQKDETQPRMNWQTAYDEQVLDRTGHEVIGDFFTKPSEDSSPSRIVFFFHELDWNKLLITPFGALTLPESPSEMPARLRGIIVYHPVD</sequence>
<evidence type="ECO:0000313" key="1">
    <source>
        <dbReference type="EMBL" id="MFD2169758.1"/>
    </source>
</evidence>
<accession>A0ABW4ZVI6</accession>
<keyword evidence="2" id="KW-1185">Reference proteome</keyword>
<gene>
    <name evidence="1" type="ORF">ACFSOY_07085</name>
</gene>
<organism evidence="1 2">
    <name type="scientific">Tumebacillus lipolyticus</name>
    <dbReference type="NCBI Taxonomy" id="1280370"/>
    <lineage>
        <taxon>Bacteria</taxon>
        <taxon>Bacillati</taxon>
        <taxon>Bacillota</taxon>
        <taxon>Bacilli</taxon>
        <taxon>Bacillales</taxon>
        <taxon>Alicyclobacillaceae</taxon>
        <taxon>Tumebacillus</taxon>
    </lineage>
</organism>
<evidence type="ECO:0000313" key="2">
    <source>
        <dbReference type="Proteomes" id="UP001597343"/>
    </source>
</evidence>
<protein>
    <submittedName>
        <fullName evidence="1">Uncharacterized protein</fullName>
    </submittedName>
</protein>
<dbReference type="Proteomes" id="UP001597343">
    <property type="component" value="Unassembled WGS sequence"/>
</dbReference>
<reference evidence="2" key="1">
    <citation type="journal article" date="2019" name="Int. J. Syst. Evol. Microbiol.">
        <title>The Global Catalogue of Microorganisms (GCM) 10K type strain sequencing project: providing services to taxonomists for standard genome sequencing and annotation.</title>
        <authorList>
            <consortium name="The Broad Institute Genomics Platform"/>
            <consortium name="The Broad Institute Genome Sequencing Center for Infectious Disease"/>
            <person name="Wu L."/>
            <person name="Ma J."/>
        </authorList>
    </citation>
    <scope>NUCLEOTIDE SEQUENCE [LARGE SCALE GENOMIC DNA]</scope>
    <source>
        <strain evidence="2">CGMCC 1.13574</strain>
    </source>
</reference>
<dbReference type="RefSeq" id="WP_386045156.1">
    <property type="nucleotide sequence ID" value="NZ_JBHUIO010000005.1"/>
</dbReference>